<dbReference type="EMBL" id="KV878891">
    <property type="protein sequence ID" value="OJJ87027.1"/>
    <property type="molecule type" value="Genomic_DNA"/>
</dbReference>
<dbReference type="InterPro" id="IPR036047">
    <property type="entry name" value="F-box-like_dom_sf"/>
</dbReference>
<accession>A0A1L9VSZ3</accession>
<dbReference type="Proteomes" id="UP000184300">
    <property type="component" value="Unassembled WGS sequence"/>
</dbReference>
<dbReference type="RefSeq" id="XP_022403716.1">
    <property type="nucleotide sequence ID" value="XM_022549611.1"/>
</dbReference>
<dbReference type="GeneID" id="34465871"/>
<dbReference type="OrthoDB" id="4191831at2759"/>
<dbReference type="VEuPathDB" id="FungiDB:ASPGLDRAFT_72371"/>
<dbReference type="Gene3D" id="1.20.1280.50">
    <property type="match status" value="1"/>
</dbReference>
<dbReference type="PROSITE" id="PS50181">
    <property type="entry name" value="FBOX"/>
    <property type="match status" value="1"/>
</dbReference>
<evidence type="ECO:0000313" key="2">
    <source>
        <dbReference type="EMBL" id="OJJ87027.1"/>
    </source>
</evidence>
<dbReference type="AlphaFoldDB" id="A0A1L9VSZ3"/>
<dbReference type="CDD" id="cd09917">
    <property type="entry name" value="F-box_SF"/>
    <property type="match status" value="1"/>
</dbReference>
<evidence type="ECO:0000313" key="3">
    <source>
        <dbReference type="Proteomes" id="UP000184300"/>
    </source>
</evidence>
<dbReference type="SUPFAM" id="SSF81383">
    <property type="entry name" value="F-box domain"/>
    <property type="match status" value="1"/>
</dbReference>
<feature type="domain" description="F-box" evidence="1">
    <location>
        <begin position="7"/>
        <end position="57"/>
    </location>
</feature>
<dbReference type="Pfam" id="PF12937">
    <property type="entry name" value="F-box-like"/>
    <property type="match status" value="1"/>
</dbReference>
<proteinExistence type="predicted"/>
<dbReference type="InterPro" id="IPR001810">
    <property type="entry name" value="F-box_dom"/>
</dbReference>
<sequence length="442" mass="50970">MNPTSAHRGFSSLPQDCWVLILEYLSFNDLLSVSTTCKALRASSEPLLYCEINWDWVTPPLRRILRLLRTIISRPDLAPSVRCVSLLSSVCPWSQRESGRRLRGWDLDSEGPWTAPQHDVNWVEERPLFGDVIQKGVDIIHRAQFSDTEEWIQALNDGDAYATVAILLSQLPGIKTLYLDYSFHSLLTKSGELNTFDSLQSVDYGGNVPPPEQWEIPMRAPMPDGFPLCYNQDQFIGWFYLSYIQHLAIWLRDIVDLRTNPRLNLENRTVDLNSLALARSTISEEDVLFLLTRIPKLRKLHLGSLGLDYYPSGFGESHHDDWHEELWEPFHGILNRFCNLRTAEIPANFIIRDDLVTLGETDWEDRRIYDHVHAFLPNWRTATPLLQQITLRLWNGHYEQMFLGDEKELQAACEEAGLPLKVTTDSLLSALWARNNLELPLY</sequence>
<reference evidence="3" key="1">
    <citation type="journal article" date="2017" name="Genome Biol.">
        <title>Comparative genomics reveals high biological diversity and specific adaptations in the industrially and medically important fungal genus Aspergillus.</title>
        <authorList>
            <person name="de Vries R.P."/>
            <person name="Riley R."/>
            <person name="Wiebenga A."/>
            <person name="Aguilar-Osorio G."/>
            <person name="Amillis S."/>
            <person name="Uchima C.A."/>
            <person name="Anderluh G."/>
            <person name="Asadollahi M."/>
            <person name="Askin M."/>
            <person name="Barry K."/>
            <person name="Battaglia E."/>
            <person name="Bayram O."/>
            <person name="Benocci T."/>
            <person name="Braus-Stromeyer S.A."/>
            <person name="Caldana C."/>
            <person name="Canovas D."/>
            <person name="Cerqueira G.C."/>
            <person name="Chen F."/>
            <person name="Chen W."/>
            <person name="Choi C."/>
            <person name="Clum A."/>
            <person name="Dos Santos R.A."/>
            <person name="Damasio A.R."/>
            <person name="Diallinas G."/>
            <person name="Emri T."/>
            <person name="Fekete E."/>
            <person name="Flipphi M."/>
            <person name="Freyberg S."/>
            <person name="Gallo A."/>
            <person name="Gournas C."/>
            <person name="Habgood R."/>
            <person name="Hainaut M."/>
            <person name="Harispe M.L."/>
            <person name="Henrissat B."/>
            <person name="Hilden K.S."/>
            <person name="Hope R."/>
            <person name="Hossain A."/>
            <person name="Karabika E."/>
            <person name="Karaffa L."/>
            <person name="Karanyi Z."/>
            <person name="Krasevec N."/>
            <person name="Kuo A."/>
            <person name="Kusch H."/>
            <person name="LaButti K."/>
            <person name="Lagendijk E.L."/>
            <person name="Lapidus A."/>
            <person name="Levasseur A."/>
            <person name="Lindquist E."/>
            <person name="Lipzen A."/>
            <person name="Logrieco A.F."/>
            <person name="MacCabe A."/>
            <person name="Maekelae M.R."/>
            <person name="Malavazi I."/>
            <person name="Melin P."/>
            <person name="Meyer V."/>
            <person name="Mielnichuk N."/>
            <person name="Miskei M."/>
            <person name="Molnar A.P."/>
            <person name="Mule G."/>
            <person name="Ngan C.Y."/>
            <person name="Orejas M."/>
            <person name="Orosz E."/>
            <person name="Ouedraogo J.P."/>
            <person name="Overkamp K.M."/>
            <person name="Park H.-S."/>
            <person name="Perrone G."/>
            <person name="Piumi F."/>
            <person name="Punt P.J."/>
            <person name="Ram A.F."/>
            <person name="Ramon A."/>
            <person name="Rauscher S."/>
            <person name="Record E."/>
            <person name="Riano-Pachon D.M."/>
            <person name="Robert V."/>
            <person name="Roehrig J."/>
            <person name="Ruller R."/>
            <person name="Salamov A."/>
            <person name="Salih N.S."/>
            <person name="Samson R.A."/>
            <person name="Sandor E."/>
            <person name="Sanguinetti M."/>
            <person name="Schuetze T."/>
            <person name="Sepcic K."/>
            <person name="Shelest E."/>
            <person name="Sherlock G."/>
            <person name="Sophianopoulou V."/>
            <person name="Squina F.M."/>
            <person name="Sun H."/>
            <person name="Susca A."/>
            <person name="Todd R.B."/>
            <person name="Tsang A."/>
            <person name="Unkles S.E."/>
            <person name="van de Wiele N."/>
            <person name="van Rossen-Uffink D."/>
            <person name="Oliveira J.V."/>
            <person name="Vesth T.C."/>
            <person name="Visser J."/>
            <person name="Yu J.-H."/>
            <person name="Zhou M."/>
            <person name="Andersen M.R."/>
            <person name="Archer D.B."/>
            <person name="Baker S.E."/>
            <person name="Benoit I."/>
            <person name="Brakhage A.A."/>
            <person name="Braus G.H."/>
            <person name="Fischer R."/>
            <person name="Frisvad J.C."/>
            <person name="Goldman G.H."/>
            <person name="Houbraken J."/>
            <person name="Oakley B."/>
            <person name="Pocsi I."/>
            <person name="Scazzocchio C."/>
            <person name="Seiboth B."/>
            <person name="vanKuyk P.A."/>
            <person name="Wortman J."/>
            <person name="Dyer P.S."/>
            <person name="Grigoriev I.V."/>
        </authorList>
    </citation>
    <scope>NUCLEOTIDE SEQUENCE [LARGE SCALE GENOMIC DNA]</scope>
    <source>
        <strain evidence="3">CBS 516.65</strain>
    </source>
</reference>
<protein>
    <recommendedName>
        <fullName evidence="1">F-box domain-containing protein</fullName>
    </recommendedName>
</protein>
<keyword evidence="3" id="KW-1185">Reference proteome</keyword>
<gene>
    <name evidence="2" type="ORF">ASPGLDRAFT_72371</name>
</gene>
<organism evidence="2 3">
    <name type="scientific">Aspergillus glaucus CBS 516.65</name>
    <dbReference type="NCBI Taxonomy" id="1160497"/>
    <lineage>
        <taxon>Eukaryota</taxon>
        <taxon>Fungi</taxon>
        <taxon>Dikarya</taxon>
        <taxon>Ascomycota</taxon>
        <taxon>Pezizomycotina</taxon>
        <taxon>Eurotiomycetes</taxon>
        <taxon>Eurotiomycetidae</taxon>
        <taxon>Eurotiales</taxon>
        <taxon>Aspergillaceae</taxon>
        <taxon>Aspergillus</taxon>
        <taxon>Aspergillus subgen. Aspergillus</taxon>
    </lineage>
</organism>
<name>A0A1L9VSZ3_ASPGL</name>
<evidence type="ECO:0000259" key="1">
    <source>
        <dbReference type="PROSITE" id="PS50181"/>
    </source>
</evidence>
<dbReference type="SMART" id="SM00256">
    <property type="entry name" value="FBOX"/>
    <property type="match status" value="1"/>
</dbReference>